<dbReference type="InterPro" id="IPR007210">
    <property type="entry name" value="ABC_Gly_betaine_transp_sub-bd"/>
</dbReference>
<dbReference type="CDD" id="cd13606">
    <property type="entry name" value="PBP2_ProX_like"/>
    <property type="match status" value="1"/>
</dbReference>
<name>A0ABU8P0Y7_9CORY</name>
<evidence type="ECO:0000313" key="2">
    <source>
        <dbReference type="EMBL" id="MEJ4100692.1"/>
    </source>
</evidence>
<sequence length="305" mass="32870">MPAHPPFLSRRAFLGVGTLAAAALGGCATADPLRSGGGTGSIVVGSQDYYSNEIIAEVYAQALERGGYRVDRQFRIGQREAYLPEIEAGGIDLFPEYTGPLLQYWRPDTPARRGEDVYRALRQAVPEGLRVLDQAAATDQNSYNVTRDFARRWGLRTIGDLAAVTEPITLGSNSENYGRPDGPQGLERRYGVSVRFTPIEDGGGPLTVQALESDDIQLAVLYTADPAIGRHHLVPLEDPDGFFLASHVVPLASPAIDAPAAEVINRISSALGPGDLVELNRRSVEEQRPAASIAADWLERHLAAS</sequence>
<evidence type="ECO:0000259" key="1">
    <source>
        <dbReference type="Pfam" id="PF04069"/>
    </source>
</evidence>
<dbReference type="InterPro" id="IPR006311">
    <property type="entry name" value="TAT_signal"/>
</dbReference>
<dbReference type="Proteomes" id="UP001359781">
    <property type="component" value="Unassembled WGS sequence"/>
</dbReference>
<dbReference type="Gene3D" id="3.40.190.120">
    <property type="entry name" value="Osmoprotection protein (prox), domain 2"/>
    <property type="match status" value="1"/>
</dbReference>
<proteinExistence type="predicted"/>
<evidence type="ECO:0000313" key="3">
    <source>
        <dbReference type="Proteomes" id="UP001359781"/>
    </source>
</evidence>
<dbReference type="SUPFAM" id="SSF53850">
    <property type="entry name" value="Periplasmic binding protein-like II"/>
    <property type="match status" value="1"/>
</dbReference>
<protein>
    <submittedName>
        <fullName evidence="2">ABC transporter substrate-binding protein</fullName>
    </submittedName>
</protein>
<reference evidence="2 3" key="1">
    <citation type="submission" date="2024-02" db="EMBL/GenBank/DDBJ databases">
        <title>Whole genome sequencing and characterization of Corynebacterium isolated from the ocular surface of dry eye disease sufferers.</title>
        <authorList>
            <person name="Naqvi M."/>
        </authorList>
    </citation>
    <scope>NUCLEOTIDE SEQUENCE [LARGE SCALE GENOMIC DNA]</scope>
    <source>
        <strain evidence="2 3">PCRF</strain>
    </source>
</reference>
<feature type="domain" description="ABC-type glycine betaine transport system substrate-binding" evidence="1">
    <location>
        <begin position="41"/>
        <end position="299"/>
    </location>
</feature>
<accession>A0ABU8P0Y7</accession>
<keyword evidence="3" id="KW-1185">Reference proteome</keyword>
<dbReference type="EMBL" id="JBAHVJ010000010">
    <property type="protein sequence ID" value="MEJ4100692.1"/>
    <property type="molecule type" value="Genomic_DNA"/>
</dbReference>
<gene>
    <name evidence="2" type="ORF">V5S96_10045</name>
</gene>
<dbReference type="PROSITE" id="PS51318">
    <property type="entry name" value="TAT"/>
    <property type="match status" value="1"/>
</dbReference>
<organism evidence="2 3">
    <name type="scientific">Corynebacterium mastitidis</name>
    <dbReference type="NCBI Taxonomy" id="161890"/>
    <lineage>
        <taxon>Bacteria</taxon>
        <taxon>Bacillati</taxon>
        <taxon>Actinomycetota</taxon>
        <taxon>Actinomycetes</taxon>
        <taxon>Mycobacteriales</taxon>
        <taxon>Corynebacteriaceae</taxon>
        <taxon>Corynebacterium</taxon>
    </lineage>
</organism>
<dbReference type="Gene3D" id="3.40.190.10">
    <property type="entry name" value="Periplasmic binding protein-like II"/>
    <property type="match status" value="1"/>
</dbReference>
<comment type="caution">
    <text evidence="2">The sequence shown here is derived from an EMBL/GenBank/DDBJ whole genome shotgun (WGS) entry which is preliminary data.</text>
</comment>
<dbReference type="Pfam" id="PF04069">
    <property type="entry name" value="OpuAC"/>
    <property type="match status" value="1"/>
</dbReference>
<dbReference type="RefSeq" id="WP_337889118.1">
    <property type="nucleotide sequence ID" value="NZ_JBAHVI010000001.1"/>
</dbReference>